<accession>A0ACB8SGG8</accession>
<proteinExistence type="predicted"/>
<comment type="caution">
    <text evidence="1">The sequence shown here is derived from an EMBL/GenBank/DDBJ whole genome shotgun (WGS) entry which is preliminary data.</text>
</comment>
<sequence length="639" mass="72364">MADTEMGYFQLALLVKASTQEATSMQLTQEIADSRRRLASLRRMRNSRVPIARIPVEVLTHIFSFVKCHPRWPHIDSARPPAWVAVTHVCHFWREVALSSPLLWSNIVTYNQPWMQETLSRSKTVPISLAIYVQRCTSESPNAIPSIVTHALPHITRAKDITIRGADIAPFVELLFECAAPLLETLELYDTWLHFSLHDETLFLGQASFNLRILRLKRCSFVWPIPVFFSPALTELKISHMLPKDRPSLLQVRAVLSTMPCLRILVLSDVLRKSPNTTAFAEMSTGPTVSTVSLPFLKSLSFATEKAVDVVTFVSQLSVPSNAALHLLCRTLEGFNVREDRSDDSDSRKSGLSYLMLSLVKFFLFDSRPFPEPRDVTKGFRSLGVVKLRGHNQLAPEWCLLVGEHPCNKEKSRLRKDDGRRSSDVDVPVWNTRFLMPFPWQDARHRRHHIKSILHNVCCLLPLSNVDTIIVNCDLYEDAGLWWRTFGPLHNVKSVVVAGRALRGFAAALCGQGQLSSAPNLEGLDDVVQMYRLDDTSSPSRLFPNLCHLTIDNVRFGWEGVIEDLTEGLQRLSQDRGYGPLSSLLITGQPSSRAEAMRRKSLDRFVKRQILVSHGSPVEDATPEWLDSQWGRIVLRDYF</sequence>
<keyword evidence="2" id="KW-1185">Reference proteome</keyword>
<protein>
    <submittedName>
        <fullName evidence="1">Uncharacterized protein</fullName>
    </submittedName>
</protein>
<evidence type="ECO:0000313" key="1">
    <source>
        <dbReference type="EMBL" id="KAI0054801.1"/>
    </source>
</evidence>
<dbReference type="Proteomes" id="UP000814140">
    <property type="component" value="Unassembled WGS sequence"/>
</dbReference>
<reference evidence="1" key="1">
    <citation type="submission" date="2021-03" db="EMBL/GenBank/DDBJ databases">
        <authorList>
            <consortium name="DOE Joint Genome Institute"/>
            <person name="Ahrendt S."/>
            <person name="Looney B.P."/>
            <person name="Miyauchi S."/>
            <person name="Morin E."/>
            <person name="Drula E."/>
            <person name="Courty P.E."/>
            <person name="Chicoki N."/>
            <person name="Fauchery L."/>
            <person name="Kohler A."/>
            <person name="Kuo A."/>
            <person name="Labutti K."/>
            <person name="Pangilinan J."/>
            <person name="Lipzen A."/>
            <person name="Riley R."/>
            <person name="Andreopoulos W."/>
            <person name="He G."/>
            <person name="Johnson J."/>
            <person name="Barry K.W."/>
            <person name="Grigoriev I.V."/>
            <person name="Nagy L."/>
            <person name="Hibbett D."/>
            <person name="Henrissat B."/>
            <person name="Matheny P.B."/>
            <person name="Labbe J."/>
            <person name="Martin F."/>
        </authorList>
    </citation>
    <scope>NUCLEOTIDE SEQUENCE</scope>
    <source>
        <strain evidence="1">HHB10654</strain>
    </source>
</reference>
<evidence type="ECO:0000313" key="2">
    <source>
        <dbReference type="Proteomes" id="UP000814140"/>
    </source>
</evidence>
<organism evidence="1 2">
    <name type="scientific">Artomyces pyxidatus</name>
    <dbReference type="NCBI Taxonomy" id="48021"/>
    <lineage>
        <taxon>Eukaryota</taxon>
        <taxon>Fungi</taxon>
        <taxon>Dikarya</taxon>
        <taxon>Basidiomycota</taxon>
        <taxon>Agaricomycotina</taxon>
        <taxon>Agaricomycetes</taxon>
        <taxon>Russulales</taxon>
        <taxon>Auriscalpiaceae</taxon>
        <taxon>Artomyces</taxon>
    </lineage>
</organism>
<dbReference type="EMBL" id="MU277345">
    <property type="protein sequence ID" value="KAI0054801.1"/>
    <property type="molecule type" value="Genomic_DNA"/>
</dbReference>
<reference evidence="1" key="2">
    <citation type="journal article" date="2022" name="New Phytol.">
        <title>Evolutionary transition to the ectomycorrhizal habit in the genomes of a hyperdiverse lineage of mushroom-forming fungi.</title>
        <authorList>
            <person name="Looney B."/>
            <person name="Miyauchi S."/>
            <person name="Morin E."/>
            <person name="Drula E."/>
            <person name="Courty P.E."/>
            <person name="Kohler A."/>
            <person name="Kuo A."/>
            <person name="LaButti K."/>
            <person name="Pangilinan J."/>
            <person name="Lipzen A."/>
            <person name="Riley R."/>
            <person name="Andreopoulos W."/>
            <person name="He G."/>
            <person name="Johnson J."/>
            <person name="Nolan M."/>
            <person name="Tritt A."/>
            <person name="Barry K.W."/>
            <person name="Grigoriev I.V."/>
            <person name="Nagy L.G."/>
            <person name="Hibbett D."/>
            <person name="Henrissat B."/>
            <person name="Matheny P.B."/>
            <person name="Labbe J."/>
            <person name="Martin F.M."/>
        </authorList>
    </citation>
    <scope>NUCLEOTIDE SEQUENCE</scope>
    <source>
        <strain evidence="1">HHB10654</strain>
    </source>
</reference>
<name>A0ACB8SGG8_9AGAM</name>
<gene>
    <name evidence="1" type="ORF">BV25DRAFT_1843410</name>
</gene>